<feature type="compositionally biased region" description="Polar residues" evidence="4">
    <location>
        <begin position="681"/>
        <end position="698"/>
    </location>
</feature>
<feature type="region of interest" description="Disordered" evidence="4">
    <location>
        <begin position="674"/>
        <end position="698"/>
    </location>
</feature>
<evidence type="ECO:0000313" key="6">
    <source>
        <dbReference type="EMBL" id="OLL22525.1"/>
    </source>
</evidence>
<feature type="compositionally biased region" description="Polar residues" evidence="4">
    <location>
        <begin position="587"/>
        <end position="600"/>
    </location>
</feature>
<keyword evidence="3" id="KW-0206">Cytoskeleton</keyword>
<feature type="region of interest" description="Disordered" evidence="4">
    <location>
        <begin position="583"/>
        <end position="644"/>
    </location>
</feature>
<feature type="compositionally biased region" description="Polar residues" evidence="4">
    <location>
        <begin position="426"/>
        <end position="442"/>
    </location>
</feature>
<feature type="domain" description="GAR" evidence="5">
    <location>
        <begin position="493"/>
        <end position="574"/>
    </location>
</feature>
<dbReference type="SUPFAM" id="SSF143575">
    <property type="entry name" value="GAS2 domain-like"/>
    <property type="match status" value="1"/>
</dbReference>
<dbReference type="InterPro" id="IPR003108">
    <property type="entry name" value="GAR_dom"/>
</dbReference>
<evidence type="ECO:0000256" key="3">
    <source>
        <dbReference type="ARBA" id="ARBA00023212"/>
    </source>
</evidence>
<dbReference type="PROSITE" id="PS51460">
    <property type="entry name" value="GAR"/>
    <property type="match status" value="1"/>
</dbReference>
<dbReference type="EMBL" id="LXFE01003088">
    <property type="protein sequence ID" value="OLL22525.1"/>
    <property type="molecule type" value="Genomic_DNA"/>
</dbReference>
<sequence length="698" mass="77383">MPLNTSEISIPPLLNLIRSHIGSADKFGQAALKAVDPLLSKAHELSLQLPLDHPLHRQVSLHKGWVHEIQGIGTESAWAKKKIYETVAELNSWSNDWSYENLNIGKTIHRIISIRKDLEMFNINGLKGYVRAAQAESNLTPPALLMTSLLLYILPPLAQLNRLLILWTSRCEVSKLYPIFMDRLQFCESAPDDINAFFNAAKAAGCYLDDMLDLTMEELPSEWLDRMDLVDEKVDAALKTIENEEIKISSSSPMFDLPFEGDSIEVKQEQSNVTEKYNHGFNLGSPVSIPQTPLPQLGNSSPCTSPPLSSPTANRRRRLYTPEYEGLSEDDIDIAASRENKEPAMKSEELHSDLRSNNILPSRNLSKHYIGLASYSDITGSKRKPRRDATASTFQSNGADSIFDESRSSDSASEPEVEATKKVATPITQTIPNQIESTSNGTRPRRVTNPIGSATAQRAAVRLANKKSSPAMFIPSLTRTRTPIQKSAAFKALQKTSLDRKISKIVEELPVAMKLTREDQSPPGDLEDGIYQLHHKILGPTSLYCRVLSDRVMVRVGGGWSDLESYLLDFATHHSRANIEFNHSGAEATQSTSRNQTSRPGSRLTRPESRFSVRCATPDTFDGRPDTPVTPHAPLGLAGPQSKLFDQTSPEKLAWVEDVATKLRQNKKLIPSAGPTRVYAKQQQSLAGTGRNTPSRYV</sequence>
<evidence type="ECO:0000256" key="4">
    <source>
        <dbReference type="SAM" id="MobiDB-lite"/>
    </source>
</evidence>
<comment type="subcellular location">
    <subcellularLocation>
        <location evidence="1">Cytoplasm</location>
        <location evidence="1">Cytoskeleton</location>
    </subcellularLocation>
</comment>
<proteinExistence type="predicted"/>
<dbReference type="AlphaFoldDB" id="A0A1U7LIP4"/>
<dbReference type="GO" id="GO:0008017">
    <property type="term" value="F:microtubule binding"/>
    <property type="evidence" value="ECO:0007669"/>
    <property type="project" value="InterPro"/>
</dbReference>
<evidence type="ECO:0000256" key="1">
    <source>
        <dbReference type="ARBA" id="ARBA00004245"/>
    </source>
</evidence>
<dbReference type="STRING" id="1198029.A0A1U7LIP4"/>
<keyword evidence="2" id="KW-0963">Cytoplasm</keyword>
<feature type="region of interest" description="Disordered" evidence="4">
    <location>
        <begin position="379"/>
        <end position="456"/>
    </location>
</feature>
<evidence type="ECO:0000313" key="7">
    <source>
        <dbReference type="Proteomes" id="UP000186594"/>
    </source>
</evidence>
<dbReference type="Pfam" id="PF02187">
    <property type="entry name" value="GAS2"/>
    <property type="match status" value="1"/>
</dbReference>
<comment type="caution">
    <text evidence="6">The sequence shown here is derived from an EMBL/GenBank/DDBJ whole genome shotgun (WGS) entry which is preliminary data.</text>
</comment>
<feature type="compositionally biased region" description="Polar residues" evidence="4">
    <location>
        <begin position="390"/>
        <end position="399"/>
    </location>
</feature>
<name>A0A1U7LIP4_NEOID</name>
<gene>
    <name evidence="6" type="ORF">NEOLI_004720</name>
</gene>
<protein>
    <submittedName>
        <fullName evidence="6">GAS2-like protein 1</fullName>
    </submittedName>
</protein>
<evidence type="ECO:0000259" key="5">
    <source>
        <dbReference type="PROSITE" id="PS51460"/>
    </source>
</evidence>
<keyword evidence="7" id="KW-1185">Reference proteome</keyword>
<dbReference type="Proteomes" id="UP000186594">
    <property type="component" value="Unassembled WGS sequence"/>
</dbReference>
<reference evidence="6 7" key="1">
    <citation type="submission" date="2016-04" db="EMBL/GenBank/DDBJ databases">
        <title>Evolutionary innovation and constraint leading to complex multicellularity in the Ascomycota.</title>
        <authorList>
            <person name="Cisse O."/>
            <person name="Nguyen A."/>
            <person name="Hewitt D.A."/>
            <person name="Jedd G."/>
            <person name="Stajich J.E."/>
        </authorList>
    </citation>
    <scope>NUCLEOTIDE SEQUENCE [LARGE SCALE GENOMIC DNA]</scope>
    <source>
        <strain evidence="6 7">DAH-3</strain>
    </source>
</reference>
<dbReference type="Gene3D" id="3.30.920.20">
    <property type="entry name" value="Gas2-like domain"/>
    <property type="match status" value="1"/>
</dbReference>
<accession>A0A1U7LIP4</accession>
<dbReference type="GO" id="GO:0005856">
    <property type="term" value="C:cytoskeleton"/>
    <property type="evidence" value="ECO:0007669"/>
    <property type="project" value="UniProtKB-SubCell"/>
</dbReference>
<feature type="region of interest" description="Disordered" evidence="4">
    <location>
        <begin position="284"/>
        <end position="333"/>
    </location>
</feature>
<dbReference type="OrthoDB" id="5409589at2759"/>
<dbReference type="InterPro" id="IPR036534">
    <property type="entry name" value="GAR_dom_sf"/>
</dbReference>
<organism evidence="6 7">
    <name type="scientific">Neolecta irregularis (strain DAH-3)</name>
    <dbReference type="NCBI Taxonomy" id="1198029"/>
    <lineage>
        <taxon>Eukaryota</taxon>
        <taxon>Fungi</taxon>
        <taxon>Dikarya</taxon>
        <taxon>Ascomycota</taxon>
        <taxon>Taphrinomycotina</taxon>
        <taxon>Neolectales</taxon>
        <taxon>Neolectaceae</taxon>
        <taxon>Neolecta</taxon>
    </lineage>
</organism>
<evidence type="ECO:0000256" key="2">
    <source>
        <dbReference type="ARBA" id="ARBA00022490"/>
    </source>
</evidence>